<feature type="region of interest" description="Disordered" evidence="1">
    <location>
        <begin position="138"/>
        <end position="157"/>
    </location>
</feature>
<gene>
    <name evidence="3" type="ORF">E1284_04395</name>
</gene>
<dbReference type="AlphaFoldDB" id="A0A4R4PD60"/>
<dbReference type="InterPro" id="IPR008538">
    <property type="entry name" value="Uma2"/>
</dbReference>
<accession>A0A4R4PD60</accession>
<dbReference type="CDD" id="cd06260">
    <property type="entry name" value="DUF820-like"/>
    <property type="match status" value="1"/>
</dbReference>
<keyword evidence="3" id="KW-0540">Nuclease</keyword>
<protein>
    <submittedName>
        <fullName evidence="3">Uma2 family endonuclease</fullName>
    </submittedName>
</protein>
<evidence type="ECO:0000313" key="4">
    <source>
        <dbReference type="Proteomes" id="UP000295431"/>
    </source>
</evidence>
<dbReference type="PANTHER" id="PTHR35400">
    <property type="entry name" value="SLR1083 PROTEIN"/>
    <property type="match status" value="1"/>
</dbReference>
<dbReference type="PANTHER" id="PTHR35400:SF3">
    <property type="entry name" value="SLL1072 PROTEIN"/>
    <property type="match status" value="1"/>
</dbReference>
<feature type="domain" description="Putative restriction endonuclease" evidence="2">
    <location>
        <begin position="34"/>
        <end position="216"/>
    </location>
</feature>
<organism evidence="3 4">
    <name type="scientific">Actinomadura bangladeshensis</name>
    <dbReference type="NCBI Taxonomy" id="453573"/>
    <lineage>
        <taxon>Bacteria</taxon>
        <taxon>Bacillati</taxon>
        <taxon>Actinomycetota</taxon>
        <taxon>Actinomycetes</taxon>
        <taxon>Streptosporangiales</taxon>
        <taxon>Thermomonosporaceae</taxon>
        <taxon>Actinomadura</taxon>
    </lineage>
</organism>
<keyword evidence="3" id="KW-0255">Endonuclease</keyword>
<dbReference type="Pfam" id="PF05685">
    <property type="entry name" value="Uma2"/>
    <property type="match status" value="1"/>
</dbReference>
<evidence type="ECO:0000259" key="2">
    <source>
        <dbReference type="Pfam" id="PF05685"/>
    </source>
</evidence>
<proteinExistence type="predicted"/>
<dbReference type="EMBL" id="SMJW01000012">
    <property type="protein sequence ID" value="TDC19160.1"/>
    <property type="molecule type" value="Genomic_DNA"/>
</dbReference>
<dbReference type="Proteomes" id="UP000295431">
    <property type="component" value="Unassembled WGS sequence"/>
</dbReference>
<dbReference type="Gene3D" id="3.90.1570.10">
    <property type="entry name" value="tt1808, chain A"/>
    <property type="match status" value="1"/>
</dbReference>
<evidence type="ECO:0000256" key="1">
    <source>
        <dbReference type="SAM" id="MobiDB-lite"/>
    </source>
</evidence>
<reference evidence="3 4" key="1">
    <citation type="submission" date="2019-03" db="EMBL/GenBank/DDBJ databases">
        <title>Draft genome sequences of novel Actinobacteria.</title>
        <authorList>
            <person name="Sahin N."/>
            <person name="Ay H."/>
            <person name="Saygin H."/>
        </authorList>
    </citation>
    <scope>NUCLEOTIDE SEQUENCE [LARGE SCALE GENOMIC DNA]</scope>
    <source>
        <strain evidence="3 4">DSM 45347</strain>
    </source>
</reference>
<evidence type="ECO:0000313" key="3">
    <source>
        <dbReference type="EMBL" id="TDC19160.1"/>
    </source>
</evidence>
<sequence length="230" mass="25951">MMEESPKVSIIATVHHHRELPDTPYNLWMRDELADVLDLPHDGTRVEIIGGEIVVSPGPDMAHNFIVQDISDAFAAARVRDASFPWRCVATQDLNVSDIHDGYIPDLCVLNRRTAAEGRRAQLRKALPAHLELALEVTSPSNAPDDRRPGNRRANPSKWNGYARVGIPFYLLVDRDPKEARTTLFSRPHTMVGEYQEAVSWAFGEPVKLPEPFGLEILTDEWEPWQRGTV</sequence>
<dbReference type="OrthoDB" id="4537149at2"/>
<keyword evidence="3" id="KW-0378">Hydrolase</keyword>
<comment type="caution">
    <text evidence="3">The sequence shown here is derived from an EMBL/GenBank/DDBJ whole genome shotgun (WGS) entry which is preliminary data.</text>
</comment>
<dbReference type="InterPro" id="IPR012296">
    <property type="entry name" value="Nuclease_put_TT1808"/>
</dbReference>
<keyword evidence="4" id="KW-1185">Reference proteome</keyword>
<name>A0A4R4PD60_9ACTN</name>
<dbReference type="SUPFAM" id="SSF52980">
    <property type="entry name" value="Restriction endonuclease-like"/>
    <property type="match status" value="1"/>
</dbReference>
<dbReference type="GO" id="GO:0004519">
    <property type="term" value="F:endonuclease activity"/>
    <property type="evidence" value="ECO:0007669"/>
    <property type="project" value="UniProtKB-KW"/>
</dbReference>
<dbReference type="InterPro" id="IPR011335">
    <property type="entry name" value="Restrct_endonuc-II-like"/>
</dbReference>